<name>A0A543KF42_9RHOB</name>
<evidence type="ECO:0000313" key="2">
    <source>
        <dbReference type="Proteomes" id="UP000320582"/>
    </source>
</evidence>
<proteinExistence type="predicted"/>
<sequence length="258" mass="27727">MSRSVALVHYSITSYICAMRVLLTALILAPAPAIADCVVLLHGLARSEHSMRVMEESLVLHGYQVVNHGYPSRAGPISELMEHVGIAVGNCGDSTVHFVTHSMGGILARGWLARNRPESMGRVVMMAPPNHGSELVDFFSDIEAFSWMNGPAGLELGTHQEAAPNTLPEFPDYQLGIIAGDVSLNPLTSALIDGDDDGKVSVESTKLAGMADHITLPVTHTFMMNNPMVIAETLEFLRNGAFDHGISFGNALRKLANP</sequence>
<dbReference type="PANTHER" id="PTHR37946:SF1">
    <property type="entry name" value="SLL1969 PROTEIN"/>
    <property type="match status" value="1"/>
</dbReference>
<gene>
    <name evidence="1" type="ORF">BD293_2340</name>
</gene>
<dbReference type="AlphaFoldDB" id="A0A543KF42"/>
<accession>A0A543KF42</accession>
<reference evidence="1 2" key="1">
    <citation type="submission" date="2019-06" db="EMBL/GenBank/DDBJ databases">
        <title>Genomic Encyclopedia of Archaeal and Bacterial Type Strains, Phase II (KMG-II): from individual species to whole genera.</title>
        <authorList>
            <person name="Goeker M."/>
        </authorList>
    </citation>
    <scope>NUCLEOTIDE SEQUENCE [LARGE SCALE GENOMIC DNA]</scope>
    <source>
        <strain evidence="1 2">DSM 18423</strain>
    </source>
</reference>
<dbReference type="InterPro" id="IPR029058">
    <property type="entry name" value="AB_hydrolase_fold"/>
</dbReference>
<protein>
    <recommendedName>
        <fullName evidence="3">Alpha/beta hydrolase family protein</fullName>
    </recommendedName>
</protein>
<keyword evidence="2" id="KW-1185">Reference proteome</keyword>
<dbReference type="EMBL" id="VFPT01000001">
    <property type="protein sequence ID" value="TQM93694.1"/>
    <property type="molecule type" value="Genomic_DNA"/>
</dbReference>
<comment type="caution">
    <text evidence="1">The sequence shown here is derived from an EMBL/GenBank/DDBJ whole genome shotgun (WGS) entry which is preliminary data.</text>
</comment>
<dbReference type="PANTHER" id="PTHR37946">
    <property type="entry name" value="SLL1969 PROTEIN"/>
    <property type="match status" value="1"/>
</dbReference>
<dbReference type="Proteomes" id="UP000320582">
    <property type="component" value="Unassembled WGS sequence"/>
</dbReference>
<dbReference type="Gene3D" id="3.40.50.1820">
    <property type="entry name" value="alpha/beta hydrolase"/>
    <property type="match status" value="1"/>
</dbReference>
<organism evidence="1 2">
    <name type="scientific">Roseinatronobacter monicus</name>
    <dbReference type="NCBI Taxonomy" id="393481"/>
    <lineage>
        <taxon>Bacteria</taxon>
        <taxon>Pseudomonadati</taxon>
        <taxon>Pseudomonadota</taxon>
        <taxon>Alphaproteobacteria</taxon>
        <taxon>Rhodobacterales</taxon>
        <taxon>Paracoccaceae</taxon>
        <taxon>Roseinatronobacter</taxon>
    </lineage>
</organism>
<dbReference type="SUPFAM" id="SSF53474">
    <property type="entry name" value="alpha/beta-Hydrolases"/>
    <property type="match status" value="1"/>
</dbReference>
<evidence type="ECO:0008006" key="3">
    <source>
        <dbReference type="Google" id="ProtNLM"/>
    </source>
</evidence>
<evidence type="ECO:0000313" key="1">
    <source>
        <dbReference type="EMBL" id="TQM93694.1"/>
    </source>
</evidence>